<accession>A0A5B9WEH5</accession>
<feature type="coiled-coil region" evidence="1">
    <location>
        <begin position="228"/>
        <end position="255"/>
    </location>
</feature>
<organism evidence="2 3">
    <name type="scientific">Aquisphaera giovannonii</name>
    <dbReference type="NCBI Taxonomy" id="406548"/>
    <lineage>
        <taxon>Bacteria</taxon>
        <taxon>Pseudomonadati</taxon>
        <taxon>Planctomycetota</taxon>
        <taxon>Planctomycetia</taxon>
        <taxon>Isosphaerales</taxon>
        <taxon>Isosphaeraceae</taxon>
        <taxon>Aquisphaera</taxon>
    </lineage>
</organism>
<dbReference type="KEGG" id="agv:OJF2_72450"/>
<keyword evidence="3" id="KW-1185">Reference proteome</keyword>
<name>A0A5B9WEH5_9BACT</name>
<protein>
    <submittedName>
        <fullName evidence="2">Uncharacterized protein</fullName>
    </submittedName>
</protein>
<dbReference type="RefSeq" id="WP_148598059.1">
    <property type="nucleotide sequence ID" value="NZ_CP042997.1"/>
</dbReference>
<dbReference type="Proteomes" id="UP000324233">
    <property type="component" value="Chromosome"/>
</dbReference>
<evidence type="ECO:0000256" key="1">
    <source>
        <dbReference type="SAM" id="Coils"/>
    </source>
</evidence>
<evidence type="ECO:0000313" key="3">
    <source>
        <dbReference type="Proteomes" id="UP000324233"/>
    </source>
</evidence>
<evidence type="ECO:0000313" key="2">
    <source>
        <dbReference type="EMBL" id="QEH38639.1"/>
    </source>
</evidence>
<proteinExistence type="predicted"/>
<dbReference type="AlphaFoldDB" id="A0A5B9WEH5"/>
<reference evidence="2 3" key="1">
    <citation type="submission" date="2019-08" db="EMBL/GenBank/DDBJ databases">
        <title>Deep-cultivation of Planctomycetes and their phenomic and genomic characterization uncovers novel biology.</title>
        <authorList>
            <person name="Wiegand S."/>
            <person name="Jogler M."/>
            <person name="Boedeker C."/>
            <person name="Pinto D."/>
            <person name="Vollmers J."/>
            <person name="Rivas-Marin E."/>
            <person name="Kohn T."/>
            <person name="Peeters S.H."/>
            <person name="Heuer A."/>
            <person name="Rast P."/>
            <person name="Oberbeckmann S."/>
            <person name="Bunk B."/>
            <person name="Jeske O."/>
            <person name="Meyerdierks A."/>
            <person name="Storesund J.E."/>
            <person name="Kallscheuer N."/>
            <person name="Luecker S."/>
            <person name="Lage O.M."/>
            <person name="Pohl T."/>
            <person name="Merkel B.J."/>
            <person name="Hornburger P."/>
            <person name="Mueller R.-W."/>
            <person name="Bruemmer F."/>
            <person name="Labrenz M."/>
            <person name="Spormann A.M."/>
            <person name="Op den Camp H."/>
            <person name="Overmann J."/>
            <person name="Amann R."/>
            <person name="Jetten M.S.M."/>
            <person name="Mascher T."/>
            <person name="Medema M.H."/>
            <person name="Devos D.P."/>
            <person name="Kaster A.-K."/>
            <person name="Ovreas L."/>
            <person name="Rohde M."/>
            <person name="Galperin M.Y."/>
            <person name="Jogler C."/>
        </authorList>
    </citation>
    <scope>NUCLEOTIDE SEQUENCE [LARGE SCALE GENOMIC DNA]</scope>
    <source>
        <strain evidence="2 3">OJF2</strain>
    </source>
</reference>
<sequence>MATSYTGNVKLGMPAVADRNWNLVLNANAGTLDTLAPVGGLCVTPAEVPSASLSVRVAAGTYRKKDGTAGTFAGAASFALPAAKVTSLYLSDAGSLLTATGGYPATACVRLATVTTGPTTVLSVADDRLVCGVVGTDVSAFLPLAGGTLADGAGVAVGTSSGAQIGTASGQKLGFWGATPIVRPGPYTQTYSTASRALAAYSPTVETTSFSGVASGQSGSPYAQVSDLNNLRSAYENLRALAENVAQVLNALINDLRSTGLLS</sequence>
<gene>
    <name evidence="2" type="ORF">OJF2_72450</name>
</gene>
<dbReference type="EMBL" id="CP042997">
    <property type="protein sequence ID" value="QEH38639.1"/>
    <property type="molecule type" value="Genomic_DNA"/>
</dbReference>
<dbReference type="OrthoDB" id="271437at2"/>
<keyword evidence="1" id="KW-0175">Coiled coil</keyword>